<evidence type="ECO:0000313" key="2">
    <source>
        <dbReference type="EMBL" id="PYI03480.1"/>
    </source>
</evidence>
<keyword evidence="3" id="KW-1185">Reference proteome</keyword>
<protein>
    <submittedName>
        <fullName evidence="2">Uncharacterized protein</fullName>
    </submittedName>
</protein>
<dbReference type="STRING" id="1448318.A0A319E1Z6"/>
<feature type="compositionally biased region" description="Low complexity" evidence="1">
    <location>
        <begin position="82"/>
        <end position="97"/>
    </location>
</feature>
<evidence type="ECO:0000256" key="1">
    <source>
        <dbReference type="SAM" id="MobiDB-lite"/>
    </source>
</evidence>
<dbReference type="VEuPathDB" id="FungiDB:BO78DRAFT_451782"/>
<dbReference type="EMBL" id="KZ826380">
    <property type="protein sequence ID" value="PYI03480.1"/>
    <property type="molecule type" value="Genomic_DNA"/>
</dbReference>
<sequence length="421" mass="46705">MLRWKKNKSKKGKKSGRSNSGETSNPVLSELDQQTNDITTQLASTFRITDDQDAPLRLSAVNEDPTQHIEEGNNVMSLDTPPLSSFPNNSQSFQSLSTTPEKPDEIPPPSHQPDSLDINNIITTGRGLVGILKKHKGKKTSKRVNFAITPSKIMKRYRSTEGGCSCAHIYMICSPYFPPMDSHKPGQSLKQWAHVMAGDQRASSGNGKGKSKGGDKASKKYDESFPIVSKSSFNDLIEYIRQTTACEVKTRDPSKPQVRQREDDIRVWDYRNIWCTKCYGKCPVCDTSCCVYEELRCAVTDEESDPLVSRDRRRTMGLIEMVGAYVKDASTFSLCSVPGGCGRHVCPSCCGMCPDDWCQDMQCKVSNDWCLFISIGTGNRADNRVCSGVQGRSLGQMRLARAVSGAPRSKTIRHDCDEVTK</sequence>
<dbReference type="Proteomes" id="UP000248423">
    <property type="component" value="Unassembled WGS sequence"/>
</dbReference>
<name>A0A319E1Z6_ASPSB</name>
<feature type="region of interest" description="Disordered" evidence="1">
    <location>
        <begin position="196"/>
        <end position="220"/>
    </location>
</feature>
<dbReference type="OrthoDB" id="1727108at2759"/>
<feature type="region of interest" description="Disordered" evidence="1">
    <location>
        <begin position="1"/>
        <end position="117"/>
    </location>
</feature>
<gene>
    <name evidence="2" type="ORF">BO78DRAFT_451782</name>
</gene>
<feature type="compositionally biased region" description="Polar residues" evidence="1">
    <location>
        <begin position="22"/>
        <end position="47"/>
    </location>
</feature>
<evidence type="ECO:0000313" key="3">
    <source>
        <dbReference type="Proteomes" id="UP000248423"/>
    </source>
</evidence>
<feature type="compositionally biased region" description="Basic residues" evidence="1">
    <location>
        <begin position="1"/>
        <end position="16"/>
    </location>
</feature>
<accession>A0A319E1Z6</accession>
<reference evidence="2 3" key="1">
    <citation type="submission" date="2018-02" db="EMBL/GenBank/DDBJ databases">
        <title>The genomes of Aspergillus section Nigri reveals drivers in fungal speciation.</title>
        <authorList>
            <consortium name="DOE Joint Genome Institute"/>
            <person name="Vesth T.C."/>
            <person name="Nybo J."/>
            <person name="Theobald S."/>
            <person name="Brandl J."/>
            <person name="Frisvad J.C."/>
            <person name="Nielsen K.F."/>
            <person name="Lyhne E.K."/>
            <person name="Kogle M.E."/>
            <person name="Kuo A."/>
            <person name="Riley R."/>
            <person name="Clum A."/>
            <person name="Nolan M."/>
            <person name="Lipzen A."/>
            <person name="Salamov A."/>
            <person name="Henrissat B."/>
            <person name="Wiebenga A."/>
            <person name="De vries R.P."/>
            <person name="Grigoriev I.V."/>
            <person name="Mortensen U.H."/>
            <person name="Andersen M.R."/>
            <person name="Baker S.E."/>
        </authorList>
    </citation>
    <scope>NUCLEOTIDE SEQUENCE [LARGE SCALE GENOMIC DNA]</scope>
    <source>
        <strain evidence="2 3">CBS 121057</strain>
    </source>
</reference>
<dbReference type="AlphaFoldDB" id="A0A319E1Z6"/>
<organism evidence="2 3">
    <name type="scientific">Aspergillus sclerotiicarbonarius (strain CBS 121057 / IBT 28362)</name>
    <dbReference type="NCBI Taxonomy" id="1448318"/>
    <lineage>
        <taxon>Eukaryota</taxon>
        <taxon>Fungi</taxon>
        <taxon>Dikarya</taxon>
        <taxon>Ascomycota</taxon>
        <taxon>Pezizomycotina</taxon>
        <taxon>Eurotiomycetes</taxon>
        <taxon>Eurotiomycetidae</taxon>
        <taxon>Eurotiales</taxon>
        <taxon>Aspergillaceae</taxon>
        <taxon>Aspergillus</taxon>
        <taxon>Aspergillus subgen. Circumdati</taxon>
    </lineage>
</organism>
<proteinExistence type="predicted"/>